<keyword evidence="4" id="KW-1185">Reference proteome</keyword>
<accession>R0LPJ8</accession>
<dbReference type="Proteomes" id="UP000296049">
    <property type="component" value="Unassembled WGS sequence"/>
</dbReference>
<evidence type="ECO:0000256" key="2">
    <source>
        <dbReference type="SAM" id="SignalP"/>
    </source>
</evidence>
<dbReference type="AlphaFoldDB" id="R0LPJ8"/>
<evidence type="ECO:0000313" key="4">
    <source>
        <dbReference type="Proteomes" id="UP000296049"/>
    </source>
</evidence>
<evidence type="ECO:0000313" key="3">
    <source>
        <dbReference type="EMBL" id="EOB03660.1"/>
    </source>
</evidence>
<reference evidence="4" key="1">
    <citation type="journal article" date="2013" name="Nat. Genet.">
        <title>The duck genome and transcriptome provide insight into an avian influenza virus reservoir species.</title>
        <authorList>
            <person name="Huang Y."/>
            <person name="Li Y."/>
            <person name="Burt D.W."/>
            <person name="Chen H."/>
            <person name="Zhang Y."/>
            <person name="Qian W."/>
            <person name="Kim H."/>
            <person name="Gan S."/>
            <person name="Zhao Y."/>
            <person name="Li J."/>
            <person name="Yi K."/>
            <person name="Feng H."/>
            <person name="Zhu P."/>
            <person name="Li B."/>
            <person name="Liu Q."/>
            <person name="Fairley S."/>
            <person name="Magor K.E."/>
            <person name="Du Z."/>
            <person name="Hu X."/>
            <person name="Goodman L."/>
            <person name="Tafer H."/>
            <person name="Vignal A."/>
            <person name="Lee T."/>
            <person name="Kim K.W."/>
            <person name="Sheng Z."/>
            <person name="An Y."/>
            <person name="Searle S."/>
            <person name="Herrero J."/>
            <person name="Groenen M.A."/>
            <person name="Crooijmans R.P."/>
            <person name="Faraut T."/>
            <person name="Cai Q."/>
            <person name="Webster R.G."/>
            <person name="Aldridge J.R."/>
            <person name="Warren W.C."/>
            <person name="Bartschat S."/>
            <person name="Kehr S."/>
            <person name="Marz M."/>
            <person name="Stadler P.F."/>
            <person name="Smith J."/>
            <person name="Kraus R.H."/>
            <person name="Zhao Y."/>
            <person name="Ren L."/>
            <person name="Fei J."/>
            <person name="Morisson M."/>
            <person name="Kaiser P."/>
            <person name="Griffin D.K."/>
            <person name="Rao M."/>
            <person name="Pitel F."/>
            <person name="Wang J."/>
            <person name="Li N."/>
        </authorList>
    </citation>
    <scope>NUCLEOTIDE SEQUENCE [LARGE SCALE GENOMIC DNA]</scope>
</reference>
<organism evidence="3 4">
    <name type="scientific">Anas platyrhynchos</name>
    <name type="common">Mallard</name>
    <name type="synonym">Anas boschas</name>
    <dbReference type="NCBI Taxonomy" id="8839"/>
    <lineage>
        <taxon>Eukaryota</taxon>
        <taxon>Metazoa</taxon>
        <taxon>Chordata</taxon>
        <taxon>Craniata</taxon>
        <taxon>Vertebrata</taxon>
        <taxon>Euteleostomi</taxon>
        <taxon>Archelosauria</taxon>
        <taxon>Archosauria</taxon>
        <taxon>Dinosauria</taxon>
        <taxon>Saurischia</taxon>
        <taxon>Theropoda</taxon>
        <taxon>Coelurosauria</taxon>
        <taxon>Aves</taxon>
        <taxon>Neognathae</taxon>
        <taxon>Galloanserae</taxon>
        <taxon>Anseriformes</taxon>
        <taxon>Anatidae</taxon>
        <taxon>Anatinae</taxon>
        <taxon>Anas</taxon>
    </lineage>
</organism>
<dbReference type="EMBL" id="KB742845">
    <property type="protein sequence ID" value="EOB03660.1"/>
    <property type="molecule type" value="Genomic_DNA"/>
</dbReference>
<evidence type="ECO:0000256" key="1">
    <source>
        <dbReference type="SAM" id="MobiDB-lite"/>
    </source>
</evidence>
<sequence length="143" mass="15399">MAFALLHITFCTPLCAGSFADVAVLSFAAFQSGLPCSPAARTLVYGVGGPRVENATFIDWGWEGRSRCPSGGGTRWNGSQPFLYNFLSEAERAAMPPRPPSRREALPQRGAEPGAKFRLHLPTGRLQVALPLLPSTHKGEEDC</sequence>
<protein>
    <submittedName>
        <fullName evidence="3">Uncharacterized protein</fullName>
    </submittedName>
</protein>
<name>R0LPJ8_ANAPL</name>
<proteinExistence type="predicted"/>
<feature type="chain" id="PRO_5004343812" evidence="2">
    <location>
        <begin position="18"/>
        <end position="143"/>
    </location>
</feature>
<keyword evidence="2" id="KW-0732">Signal</keyword>
<feature type="region of interest" description="Disordered" evidence="1">
    <location>
        <begin position="93"/>
        <end position="114"/>
    </location>
</feature>
<gene>
    <name evidence="3" type="ORF">Anapl_02461</name>
</gene>
<feature type="signal peptide" evidence="2">
    <location>
        <begin position="1"/>
        <end position="17"/>
    </location>
</feature>